<name>A0A9Q1FIM1_SYNKA</name>
<protein>
    <submittedName>
        <fullName evidence="1">Uncharacterized protein</fullName>
    </submittedName>
</protein>
<sequence length="97" mass="10359">MLPVSDELEARHPTAVCECSSCPLTLPTILPNDQGTLPFICPSPSVRPRFRPECPSAEAGAAVLCFLNLECLSHPTPSLLARSEEGFEDTCACLTEG</sequence>
<dbReference type="Proteomes" id="UP001152622">
    <property type="component" value="Chromosome 5"/>
</dbReference>
<proteinExistence type="predicted"/>
<accession>A0A9Q1FIM1</accession>
<gene>
    <name evidence="1" type="ORF">SKAU_G00159220</name>
</gene>
<keyword evidence="2" id="KW-1185">Reference proteome</keyword>
<comment type="caution">
    <text evidence="1">The sequence shown here is derived from an EMBL/GenBank/DDBJ whole genome shotgun (WGS) entry which is preliminary data.</text>
</comment>
<evidence type="ECO:0000313" key="1">
    <source>
        <dbReference type="EMBL" id="KAJ8359397.1"/>
    </source>
</evidence>
<dbReference type="AlphaFoldDB" id="A0A9Q1FIM1"/>
<reference evidence="1" key="1">
    <citation type="journal article" date="2023" name="Science">
        <title>Genome structures resolve the early diversification of teleost fishes.</title>
        <authorList>
            <person name="Parey E."/>
            <person name="Louis A."/>
            <person name="Montfort J."/>
            <person name="Bouchez O."/>
            <person name="Roques C."/>
            <person name="Iampietro C."/>
            <person name="Lluch J."/>
            <person name="Castinel A."/>
            <person name="Donnadieu C."/>
            <person name="Desvignes T."/>
            <person name="Floi Bucao C."/>
            <person name="Jouanno E."/>
            <person name="Wen M."/>
            <person name="Mejri S."/>
            <person name="Dirks R."/>
            <person name="Jansen H."/>
            <person name="Henkel C."/>
            <person name="Chen W.J."/>
            <person name="Zahm M."/>
            <person name="Cabau C."/>
            <person name="Klopp C."/>
            <person name="Thompson A.W."/>
            <person name="Robinson-Rechavi M."/>
            <person name="Braasch I."/>
            <person name="Lecointre G."/>
            <person name="Bobe J."/>
            <person name="Postlethwait J.H."/>
            <person name="Berthelot C."/>
            <person name="Roest Crollius H."/>
            <person name="Guiguen Y."/>
        </authorList>
    </citation>
    <scope>NUCLEOTIDE SEQUENCE</scope>
    <source>
        <strain evidence="1">WJC10195</strain>
    </source>
</reference>
<dbReference type="EMBL" id="JAINUF010000005">
    <property type="protein sequence ID" value="KAJ8359397.1"/>
    <property type="molecule type" value="Genomic_DNA"/>
</dbReference>
<organism evidence="1 2">
    <name type="scientific">Synaphobranchus kaupii</name>
    <name type="common">Kaup's arrowtooth eel</name>
    <dbReference type="NCBI Taxonomy" id="118154"/>
    <lineage>
        <taxon>Eukaryota</taxon>
        <taxon>Metazoa</taxon>
        <taxon>Chordata</taxon>
        <taxon>Craniata</taxon>
        <taxon>Vertebrata</taxon>
        <taxon>Euteleostomi</taxon>
        <taxon>Actinopterygii</taxon>
        <taxon>Neopterygii</taxon>
        <taxon>Teleostei</taxon>
        <taxon>Anguilliformes</taxon>
        <taxon>Synaphobranchidae</taxon>
        <taxon>Synaphobranchus</taxon>
    </lineage>
</organism>
<evidence type="ECO:0000313" key="2">
    <source>
        <dbReference type="Proteomes" id="UP001152622"/>
    </source>
</evidence>